<evidence type="ECO:0000313" key="2">
    <source>
        <dbReference type="EMBL" id="MPC75357.1"/>
    </source>
</evidence>
<evidence type="ECO:0000313" key="3">
    <source>
        <dbReference type="Proteomes" id="UP000324222"/>
    </source>
</evidence>
<keyword evidence="3" id="KW-1185">Reference proteome</keyword>
<accession>A0A5B7I1M4</accession>
<comment type="caution">
    <text evidence="2">The sequence shown here is derived from an EMBL/GenBank/DDBJ whole genome shotgun (WGS) entry which is preliminary data.</text>
</comment>
<organism evidence="2 3">
    <name type="scientific">Portunus trituberculatus</name>
    <name type="common">Swimming crab</name>
    <name type="synonym">Neptunus trituberculatus</name>
    <dbReference type="NCBI Taxonomy" id="210409"/>
    <lineage>
        <taxon>Eukaryota</taxon>
        <taxon>Metazoa</taxon>
        <taxon>Ecdysozoa</taxon>
        <taxon>Arthropoda</taxon>
        <taxon>Crustacea</taxon>
        <taxon>Multicrustacea</taxon>
        <taxon>Malacostraca</taxon>
        <taxon>Eumalacostraca</taxon>
        <taxon>Eucarida</taxon>
        <taxon>Decapoda</taxon>
        <taxon>Pleocyemata</taxon>
        <taxon>Brachyura</taxon>
        <taxon>Eubrachyura</taxon>
        <taxon>Portunoidea</taxon>
        <taxon>Portunidae</taxon>
        <taxon>Portuninae</taxon>
        <taxon>Portunus</taxon>
    </lineage>
</organism>
<dbReference type="Proteomes" id="UP000324222">
    <property type="component" value="Unassembled WGS sequence"/>
</dbReference>
<feature type="transmembrane region" description="Helical" evidence="1">
    <location>
        <begin position="6"/>
        <end position="25"/>
    </location>
</feature>
<gene>
    <name evidence="2" type="ORF">E2C01_069743</name>
</gene>
<sequence length="138" mass="15747">MGGRVVVWAVAGCAGAGALLVWWAWRRRYPETPWRWEDVGEVGELVIYPLRRGRGVKVTEAEATRYGLAVEEMEDMSFIATSHYPSMVRPKFDLGDFDVSLTLDGSMVTLRCRWEGEEEEVEFDLQDVIKRGKVVEFS</sequence>
<dbReference type="EMBL" id="VSRR010040960">
    <property type="protein sequence ID" value="MPC75357.1"/>
    <property type="molecule type" value="Genomic_DNA"/>
</dbReference>
<keyword evidence="1" id="KW-1133">Transmembrane helix</keyword>
<reference evidence="2 3" key="1">
    <citation type="submission" date="2019-05" db="EMBL/GenBank/DDBJ databases">
        <title>Another draft genome of Portunus trituberculatus and its Hox gene families provides insights of decapod evolution.</title>
        <authorList>
            <person name="Jeong J.-H."/>
            <person name="Song I."/>
            <person name="Kim S."/>
            <person name="Choi T."/>
            <person name="Kim D."/>
            <person name="Ryu S."/>
            <person name="Kim W."/>
        </authorList>
    </citation>
    <scope>NUCLEOTIDE SEQUENCE [LARGE SCALE GENOMIC DNA]</scope>
    <source>
        <tissue evidence="2">Muscle</tissue>
    </source>
</reference>
<proteinExistence type="predicted"/>
<keyword evidence="1" id="KW-0472">Membrane</keyword>
<protein>
    <submittedName>
        <fullName evidence="2">Uncharacterized protein</fullName>
    </submittedName>
</protein>
<keyword evidence="1" id="KW-0812">Transmembrane</keyword>
<dbReference type="OrthoDB" id="17255at2759"/>
<name>A0A5B7I1M4_PORTR</name>
<dbReference type="AlphaFoldDB" id="A0A5B7I1M4"/>
<evidence type="ECO:0000256" key="1">
    <source>
        <dbReference type="SAM" id="Phobius"/>
    </source>
</evidence>